<evidence type="ECO:0000313" key="1">
    <source>
        <dbReference type="EMBL" id="RKF79469.1"/>
    </source>
</evidence>
<dbReference type="AlphaFoldDB" id="A0A420IY33"/>
<dbReference type="Proteomes" id="UP000285326">
    <property type="component" value="Unassembled WGS sequence"/>
</dbReference>
<accession>A0A420IY33</accession>
<dbReference type="EMBL" id="MCBS01020216">
    <property type="protein sequence ID" value="RKF79469.1"/>
    <property type="molecule type" value="Genomic_DNA"/>
</dbReference>
<organism evidence="1 2">
    <name type="scientific">Golovinomyces cichoracearum</name>
    <dbReference type="NCBI Taxonomy" id="62708"/>
    <lineage>
        <taxon>Eukaryota</taxon>
        <taxon>Fungi</taxon>
        <taxon>Dikarya</taxon>
        <taxon>Ascomycota</taxon>
        <taxon>Pezizomycotina</taxon>
        <taxon>Leotiomycetes</taxon>
        <taxon>Erysiphales</taxon>
        <taxon>Erysiphaceae</taxon>
        <taxon>Golovinomyces</taxon>
    </lineage>
</organism>
<reference evidence="1 2" key="1">
    <citation type="journal article" date="2018" name="BMC Genomics">
        <title>Comparative genome analyses reveal sequence features reflecting distinct modes of host-adaptation between dicot and monocot powdery mildew.</title>
        <authorList>
            <person name="Wu Y."/>
            <person name="Ma X."/>
            <person name="Pan Z."/>
            <person name="Kale S.D."/>
            <person name="Song Y."/>
            <person name="King H."/>
            <person name="Zhang Q."/>
            <person name="Presley C."/>
            <person name="Deng X."/>
            <person name="Wei C.I."/>
            <person name="Xiao S."/>
        </authorList>
    </citation>
    <scope>NUCLEOTIDE SEQUENCE [LARGE SCALE GENOMIC DNA]</scope>
    <source>
        <strain evidence="1">UMSG1</strain>
    </source>
</reference>
<proteinExistence type="predicted"/>
<evidence type="ECO:0000313" key="2">
    <source>
        <dbReference type="Proteomes" id="UP000285326"/>
    </source>
</evidence>
<name>A0A420IY33_9PEZI</name>
<gene>
    <name evidence="1" type="ORF">GcM1_202033</name>
</gene>
<protein>
    <submittedName>
        <fullName evidence="1">Uncharacterized protein</fullName>
    </submittedName>
</protein>
<sequence length="78" mass="8534">MDPTDEDFRNAPSAEEREFHAVALVRLMEERTIAIGAIKTAAEEPEKCINESETSSLEIVLIPTTPKPSSASDDSSEE</sequence>
<comment type="caution">
    <text evidence="1">The sequence shown here is derived from an EMBL/GenBank/DDBJ whole genome shotgun (WGS) entry which is preliminary data.</text>
</comment>